<evidence type="ECO:0000313" key="1">
    <source>
        <dbReference type="EMBL" id="KER19830.1"/>
    </source>
</evidence>
<dbReference type="Proteomes" id="UP000054324">
    <property type="component" value="Unassembled WGS sequence"/>
</dbReference>
<accession>A0A074Z9A7</accession>
<sequence length="344" mass="38061">MKLGTLKLVTQSVTCERINCHCGGGKLVNLAIVAHAHASEFLLKDGFLNEVVKKSSSCSTLSVPNCHTTRRLHEGWDNARMPKPRQGKSRGRGRIRTTDLPISFVLHLTKKAKNRVENSVSFSATEFVVIVSNGESDQTDLELKSEQLSDGHRNQALVKILVVKIEPPTASEVYDRICSLKRGGAPSPQSACLICLQAFVKRNLSQTTGEIATTTSYAKTTHNYSIPGFPGAFDSVNRFALFDTLTHQRMSRKFVNIISFLVFSGFRTQSCVPLSPFPFNFEIGARWTKWLEREFTDRKVRGSNPTSATRLPLSRLGRPGSIPALVQPSCGMAARHRMVATAER</sequence>
<name>A0A074Z9A7_OPIVI</name>
<evidence type="ECO:0000313" key="2">
    <source>
        <dbReference type="Proteomes" id="UP000054324"/>
    </source>
</evidence>
<protein>
    <submittedName>
        <fullName evidence="1">Uncharacterized protein</fullName>
    </submittedName>
</protein>
<dbReference type="KEGG" id="ovi:T265_11496"/>
<organism evidence="1 2">
    <name type="scientific">Opisthorchis viverrini</name>
    <name type="common">Southeast Asian liver fluke</name>
    <dbReference type="NCBI Taxonomy" id="6198"/>
    <lineage>
        <taxon>Eukaryota</taxon>
        <taxon>Metazoa</taxon>
        <taxon>Spiralia</taxon>
        <taxon>Lophotrochozoa</taxon>
        <taxon>Platyhelminthes</taxon>
        <taxon>Trematoda</taxon>
        <taxon>Digenea</taxon>
        <taxon>Opisthorchiida</taxon>
        <taxon>Opisthorchiata</taxon>
        <taxon>Opisthorchiidae</taxon>
        <taxon>Opisthorchis</taxon>
    </lineage>
</organism>
<dbReference type="AlphaFoldDB" id="A0A074Z9A7"/>
<keyword evidence="2" id="KW-1185">Reference proteome</keyword>
<dbReference type="OrthoDB" id="2020831at2759"/>
<proteinExistence type="predicted"/>
<dbReference type="GeneID" id="20325664"/>
<reference evidence="1 2" key="1">
    <citation type="submission" date="2013-11" db="EMBL/GenBank/DDBJ databases">
        <title>Opisthorchis viverrini - life in the bile duct.</title>
        <authorList>
            <person name="Young N.D."/>
            <person name="Nagarajan N."/>
            <person name="Lin S.J."/>
            <person name="Korhonen P.K."/>
            <person name="Jex A.R."/>
            <person name="Hall R.S."/>
            <person name="Safavi-Hemami H."/>
            <person name="Kaewkong W."/>
            <person name="Bertrand D."/>
            <person name="Gao S."/>
            <person name="Seet Q."/>
            <person name="Wongkham S."/>
            <person name="Teh B.T."/>
            <person name="Wongkham C."/>
            <person name="Intapan P.M."/>
            <person name="Maleewong W."/>
            <person name="Yang X."/>
            <person name="Hu M."/>
            <person name="Wang Z."/>
            <person name="Hofmann A."/>
            <person name="Sternberg P.W."/>
            <person name="Tan P."/>
            <person name="Wang J."/>
            <person name="Gasser R.B."/>
        </authorList>
    </citation>
    <scope>NUCLEOTIDE SEQUENCE [LARGE SCALE GENOMIC DNA]</scope>
</reference>
<dbReference type="CTD" id="20325664"/>
<gene>
    <name evidence="1" type="ORF">T265_11496</name>
</gene>
<dbReference type="RefSeq" id="XP_009176429.1">
    <property type="nucleotide sequence ID" value="XM_009178165.1"/>
</dbReference>
<dbReference type="EMBL" id="KL597132">
    <property type="protein sequence ID" value="KER19830.1"/>
    <property type="molecule type" value="Genomic_DNA"/>
</dbReference>